<keyword evidence="4 5" id="KW-0131">Cell cycle</keyword>
<reference evidence="8" key="1">
    <citation type="submission" date="2023-07" db="EMBL/GenBank/DDBJ databases">
        <title>Genome content predicts the carbon catabolic preferences of heterotrophic bacteria.</title>
        <authorList>
            <person name="Gralka M."/>
        </authorList>
    </citation>
    <scope>NUCLEOTIDE SEQUENCE</scope>
    <source>
        <strain evidence="8">I3M17_2</strain>
    </source>
</reference>
<dbReference type="GO" id="GO:0009252">
    <property type="term" value="P:peptidoglycan biosynthetic process"/>
    <property type="evidence" value="ECO:0007669"/>
    <property type="project" value="UniProtKB-UniRule"/>
</dbReference>
<keyword evidence="1 4" id="KW-0436">Ligase</keyword>
<dbReference type="PANTHER" id="PTHR43692:SF1">
    <property type="entry name" value="UDP-N-ACETYLMURAMOYLALANINE--D-GLUTAMATE LIGASE"/>
    <property type="match status" value="1"/>
</dbReference>
<evidence type="ECO:0000256" key="4">
    <source>
        <dbReference type="HAMAP-Rule" id="MF_00639"/>
    </source>
</evidence>
<feature type="domain" description="Mur ligase central" evidence="7">
    <location>
        <begin position="120"/>
        <end position="293"/>
    </location>
</feature>
<organism evidence="8 9">
    <name type="scientific">Saccharophagus degradans</name>
    <dbReference type="NCBI Taxonomy" id="86304"/>
    <lineage>
        <taxon>Bacteria</taxon>
        <taxon>Pseudomonadati</taxon>
        <taxon>Pseudomonadota</taxon>
        <taxon>Gammaproteobacteria</taxon>
        <taxon>Cellvibrionales</taxon>
        <taxon>Cellvibrionaceae</taxon>
        <taxon>Saccharophagus</taxon>
    </lineage>
</organism>
<evidence type="ECO:0000259" key="7">
    <source>
        <dbReference type="Pfam" id="PF08245"/>
    </source>
</evidence>
<dbReference type="EMBL" id="JAUOPB010000008">
    <property type="protein sequence ID" value="MDO6423203.1"/>
    <property type="molecule type" value="Genomic_DNA"/>
</dbReference>
<comment type="caution">
    <text evidence="8">The sequence shown here is derived from an EMBL/GenBank/DDBJ whole genome shotgun (WGS) entry which is preliminary data.</text>
</comment>
<feature type="domain" description="Mur ligase C-terminal" evidence="6">
    <location>
        <begin position="316"/>
        <end position="431"/>
    </location>
</feature>
<dbReference type="Pfam" id="PF02875">
    <property type="entry name" value="Mur_ligase_C"/>
    <property type="match status" value="1"/>
</dbReference>
<dbReference type="Pfam" id="PF21799">
    <property type="entry name" value="MurD-like_N"/>
    <property type="match status" value="1"/>
</dbReference>
<evidence type="ECO:0000313" key="8">
    <source>
        <dbReference type="EMBL" id="MDO6423203.1"/>
    </source>
</evidence>
<gene>
    <name evidence="4 8" type="primary">murD</name>
    <name evidence="8" type="ORF">Q4521_12025</name>
</gene>
<protein>
    <recommendedName>
        <fullName evidence="4 5">UDP-N-acetylmuramoylalanine--D-glutamate ligase</fullName>
        <ecNumber evidence="4 5">6.3.2.9</ecNumber>
    </recommendedName>
    <alternativeName>
        <fullName evidence="4">D-glutamic acid-adding enzyme</fullName>
    </alternativeName>
    <alternativeName>
        <fullName evidence="4">UDP-N-acetylmuramoyl-L-alanyl-D-glutamate synthetase</fullName>
    </alternativeName>
</protein>
<keyword evidence="4 5" id="KW-0132">Cell division</keyword>
<evidence type="ECO:0000259" key="6">
    <source>
        <dbReference type="Pfam" id="PF02875"/>
    </source>
</evidence>
<keyword evidence="4" id="KW-0963">Cytoplasm</keyword>
<comment type="function">
    <text evidence="4 5">Cell wall formation. Catalyzes the addition of glutamate to the nucleotide precursor UDP-N-acetylmuramoyl-L-alanine (UMA).</text>
</comment>
<dbReference type="GO" id="GO:0051301">
    <property type="term" value="P:cell division"/>
    <property type="evidence" value="ECO:0007669"/>
    <property type="project" value="UniProtKB-KW"/>
</dbReference>
<dbReference type="NCBIfam" id="TIGR01087">
    <property type="entry name" value="murD"/>
    <property type="match status" value="1"/>
</dbReference>
<keyword evidence="4 5" id="KW-0573">Peptidoglycan synthesis</keyword>
<comment type="similarity">
    <text evidence="4">Belongs to the MurCDEF family.</text>
</comment>
<comment type="subcellular location">
    <subcellularLocation>
        <location evidence="4 5">Cytoplasm</location>
    </subcellularLocation>
</comment>
<dbReference type="GO" id="GO:0008764">
    <property type="term" value="F:UDP-N-acetylmuramoylalanine-D-glutamate ligase activity"/>
    <property type="evidence" value="ECO:0007669"/>
    <property type="project" value="UniProtKB-UniRule"/>
</dbReference>
<keyword evidence="4 5" id="KW-0961">Cell wall biogenesis/degradation</keyword>
<accession>A0AAW7X8V7</accession>
<sequence length="456" mass="47971">MANLIATDNPIVVVGMGLTGLSVARYLANKGVNFFLLDTRKDLPKSTWQQVAELQAKCPSMKVDNGSLDVELLTCAKQIVLSPGVPLATPEIQQAKAAGVEIIGDIDLFLAERKAPVVGITGSNGKSTVTTLVGLAAENAGMNVAVGGNIGVPVLDLLADTDVELYVLELSSFQLESVKRAQLDVACVLNVSPDHMDRYPSLAHYCQAKQRIYFGAKKIVYNLEDTLTIPPVMAGVERYGFSSKKAVEENETHVLLNSDTNALSLNGQDVLSVADIKIAGAHNLKNALAALAICDAANIPLAGLKQALQEFEGLPHRCQWVANKNGVTYINDSKATNIGSAQAAIEGLAGQFKNIVLIAGGDGKGADFSSLGKVINQYVSAVVLIGVDAPKIQAVVDPHVMCVKAQTLNAAVKQAALLAKSGDLVLLSPACASLDMFANYEARGHEFALTVAEVSA</sequence>
<dbReference type="RefSeq" id="WP_216063059.1">
    <property type="nucleotide sequence ID" value="NZ_JAHKPP010000008.1"/>
</dbReference>
<evidence type="ECO:0000256" key="2">
    <source>
        <dbReference type="ARBA" id="ARBA00022741"/>
    </source>
</evidence>
<comment type="pathway">
    <text evidence="4 5">Cell wall biogenesis; peptidoglycan biosynthesis.</text>
</comment>
<dbReference type="PANTHER" id="PTHR43692">
    <property type="entry name" value="UDP-N-ACETYLMURAMOYLALANINE--D-GLUTAMATE LIGASE"/>
    <property type="match status" value="1"/>
</dbReference>
<dbReference type="GO" id="GO:0005524">
    <property type="term" value="F:ATP binding"/>
    <property type="evidence" value="ECO:0007669"/>
    <property type="project" value="UniProtKB-UniRule"/>
</dbReference>
<dbReference type="EC" id="6.3.2.9" evidence="4 5"/>
<dbReference type="HAMAP" id="MF_00639">
    <property type="entry name" value="MurD"/>
    <property type="match status" value="1"/>
</dbReference>
<dbReference type="AlphaFoldDB" id="A0AAW7X8V7"/>
<keyword evidence="3 4" id="KW-0067">ATP-binding</keyword>
<dbReference type="InterPro" id="IPR004101">
    <property type="entry name" value="Mur_ligase_C"/>
</dbReference>
<dbReference type="GO" id="GO:0008360">
    <property type="term" value="P:regulation of cell shape"/>
    <property type="evidence" value="ECO:0007669"/>
    <property type="project" value="UniProtKB-KW"/>
</dbReference>
<proteinExistence type="inferred from homology"/>
<dbReference type="GO" id="GO:0005737">
    <property type="term" value="C:cytoplasm"/>
    <property type="evidence" value="ECO:0007669"/>
    <property type="project" value="UniProtKB-SubCell"/>
</dbReference>
<dbReference type="GO" id="GO:0071555">
    <property type="term" value="P:cell wall organization"/>
    <property type="evidence" value="ECO:0007669"/>
    <property type="project" value="UniProtKB-KW"/>
</dbReference>
<evidence type="ECO:0000313" key="9">
    <source>
        <dbReference type="Proteomes" id="UP001169760"/>
    </source>
</evidence>
<dbReference type="InterPro" id="IPR013221">
    <property type="entry name" value="Mur_ligase_cen"/>
</dbReference>
<keyword evidence="4 5" id="KW-0133">Cell shape</keyword>
<dbReference type="InterPro" id="IPR005762">
    <property type="entry name" value="MurD"/>
</dbReference>
<feature type="binding site" evidence="4">
    <location>
        <begin position="122"/>
        <end position="128"/>
    </location>
    <ligand>
        <name>ATP</name>
        <dbReference type="ChEBI" id="CHEBI:30616"/>
    </ligand>
</feature>
<dbReference type="Proteomes" id="UP001169760">
    <property type="component" value="Unassembled WGS sequence"/>
</dbReference>
<dbReference type="Pfam" id="PF08245">
    <property type="entry name" value="Mur_ligase_M"/>
    <property type="match status" value="1"/>
</dbReference>
<comment type="catalytic activity">
    <reaction evidence="4 5">
        <text>UDP-N-acetyl-alpha-D-muramoyl-L-alanine + D-glutamate + ATP = UDP-N-acetyl-alpha-D-muramoyl-L-alanyl-D-glutamate + ADP + phosphate + H(+)</text>
        <dbReference type="Rhea" id="RHEA:16429"/>
        <dbReference type="ChEBI" id="CHEBI:15378"/>
        <dbReference type="ChEBI" id="CHEBI:29986"/>
        <dbReference type="ChEBI" id="CHEBI:30616"/>
        <dbReference type="ChEBI" id="CHEBI:43474"/>
        <dbReference type="ChEBI" id="CHEBI:83898"/>
        <dbReference type="ChEBI" id="CHEBI:83900"/>
        <dbReference type="ChEBI" id="CHEBI:456216"/>
        <dbReference type="EC" id="6.3.2.9"/>
    </reaction>
</comment>
<evidence type="ECO:0000256" key="5">
    <source>
        <dbReference type="RuleBase" id="RU003664"/>
    </source>
</evidence>
<evidence type="ECO:0000256" key="1">
    <source>
        <dbReference type="ARBA" id="ARBA00022598"/>
    </source>
</evidence>
<keyword evidence="2 4" id="KW-0547">Nucleotide-binding</keyword>
<name>A0AAW7X8V7_9GAMM</name>
<evidence type="ECO:0000256" key="3">
    <source>
        <dbReference type="ARBA" id="ARBA00022840"/>
    </source>
</evidence>